<dbReference type="PROSITE" id="PS51257">
    <property type="entry name" value="PROKAR_LIPOPROTEIN"/>
    <property type="match status" value="1"/>
</dbReference>
<organism evidence="1 2">
    <name type="scientific">Leucothrix pacifica</name>
    <dbReference type="NCBI Taxonomy" id="1247513"/>
    <lineage>
        <taxon>Bacteria</taxon>
        <taxon>Pseudomonadati</taxon>
        <taxon>Pseudomonadota</taxon>
        <taxon>Gammaproteobacteria</taxon>
        <taxon>Thiotrichales</taxon>
        <taxon>Thiotrichaceae</taxon>
        <taxon>Leucothrix</taxon>
    </lineage>
</organism>
<accession>A0A317CFF0</accession>
<protein>
    <submittedName>
        <fullName evidence="1">Uncharacterized protein</fullName>
    </submittedName>
</protein>
<sequence>MNKIRDWELIMNKKVGFVSSVIVASLLSACGGVRPDVEESDNFIDIGGIEFRKKGSTNAAILYAGVRREGWVDTFDPKFLPVLSKEIRARQVTRVFNKETGRLAFESAASAGINLSNDSNSATAAVQSNVTGKYSVFTLFDVNDFVAELNSDANKKNLALLKRYEDPRIITSIATVFDRESSKKFGALGRLSLNITNPATGNPVFNLKSEVSGDSVATLSNGTVFAYEYARLCWEKVNDKVRVATIEVDRPGLDGNCPAGTKETAADL</sequence>
<dbReference type="Proteomes" id="UP000245539">
    <property type="component" value="Unassembled WGS sequence"/>
</dbReference>
<name>A0A317CFF0_9GAMM</name>
<comment type="caution">
    <text evidence="1">The sequence shown here is derived from an EMBL/GenBank/DDBJ whole genome shotgun (WGS) entry which is preliminary data.</text>
</comment>
<gene>
    <name evidence="1" type="ORF">DKW60_15860</name>
</gene>
<dbReference type="AlphaFoldDB" id="A0A317CFF0"/>
<reference evidence="1 2" key="1">
    <citation type="submission" date="2018-05" db="EMBL/GenBank/DDBJ databases">
        <title>Leucothrix arctica sp. nov., isolated from Arctic seawater.</title>
        <authorList>
            <person name="Choi A."/>
            <person name="Baek K."/>
        </authorList>
    </citation>
    <scope>NUCLEOTIDE SEQUENCE [LARGE SCALE GENOMIC DNA]</scope>
    <source>
        <strain evidence="1 2">JCM 18388</strain>
    </source>
</reference>
<proteinExistence type="predicted"/>
<keyword evidence="2" id="KW-1185">Reference proteome</keyword>
<evidence type="ECO:0000313" key="2">
    <source>
        <dbReference type="Proteomes" id="UP000245539"/>
    </source>
</evidence>
<evidence type="ECO:0000313" key="1">
    <source>
        <dbReference type="EMBL" id="PWQ95040.1"/>
    </source>
</evidence>
<dbReference type="EMBL" id="QGKM01000051">
    <property type="protein sequence ID" value="PWQ95040.1"/>
    <property type="molecule type" value="Genomic_DNA"/>
</dbReference>